<keyword evidence="5" id="KW-1185">Reference proteome</keyword>
<sequence length="196" mass="21118">MAAGARRERSAAAGSKRTFDPSSISRNAGGEQLVARLHSSARRLLLPAILVIVVCAATGYLTGNLPETWQNIALPVVAVVIVILGGVAPFIAWASRVHVITTRRVISRSGVFTRTRSEVLHHRSNRLSLRQGPLQALFGSGDITVSVSFPEGREFRIRDIPQVDLVHAALEDLAENASVVPPSTRASEATRRAFDP</sequence>
<feature type="region of interest" description="Disordered" evidence="1">
    <location>
        <begin position="1"/>
        <end position="24"/>
    </location>
</feature>
<protein>
    <recommendedName>
        <fullName evidence="3">YdbS-like PH domain-containing protein</fullName>
    </recommendedName>
</protein>
<keyword evidence="2" id="KW-1133">Transmembrane helix</keyword>
<feature type="transmembrane region" description="Helical" evidence="2">
    <location>
        <begin position="73"/>
        <end position="94"/>
    </location>
</feature>
<feature type="transmembrane region" description="Helical" evidence="2">
    <location>
        <begin position="44"/>
        <end position="61"/>
    </location>
</feature>
<evidence type="ECO:0000259" key="3">
    <source>
        <dbReference type="Pfam" id="PF03703"/>
    </source>
</evidence>
<dbReference type="InterPro" id="IPR005182">
    <property type="entry name" value="YdbS-like_PH"/>
</dbReference>
<reference evidence="4 5" key="1">
    <citation type="submission" date="2018-05" db="EMBL/GenBank/DDBJ databases">
        <title>Amnibacterium sp. M8JJ-5, whole genome shotgun sequence.</title>
        <authorList>
            <person name="Tuo L."/>
        </authorList>
    </citation>
    <scope>NUCLEOTIDE SEQUENCE [LARGE SCALE GENOMIC DNA]</scope>
    <source>
        <strain evidence="4 5">M8JJ-5</strain>
    </source>
</reference>
<dbReference type="Pfam" id="PF03703">
    <property type="entry name" value="bPH_2"/>
    <property type="match status" value="1"/>
</dbReference>
<dbReference type="PANTHER" id="PTHR37938:SF1">
    <property type="entry name" value="BLL0215 PROTEIN"/>
    <property type="match status" value="1"/>
</dbReference>
<evidence type="ECO:0000256" key="2">
    <source>
        <dbReference type="SAM" id="Phobius"/>
    </source>
</evidence>
<keyword evidence="2" id="KW-0472">Membrane</keyword>
<keyword evidence="2" id="KW-0812">Transmembrane</keyword>
<dbReference type="EMBL" id="QEOP01000001">
    <property type="protein sequence ID" value="PVZ95837.1"/>
    <property type="molecule type" value="Genomic_DNA"/>
</dbReference>
<feature type="compositionally biased region" description="Basic and acidic residues" evidence="1">
    <location>
        <begin position="1"/>
        <end position="10"/>
    </location>
</feature>
<dbReference type="Proteomes" id="UP000244893">
    <property type="component" value="Unassembled WGS sequence"/>
</dbReference>
<evidence type="ECO:0000256" key="1">
    <source>
        <dbReference type="SAM" id="MobiDB-lite"/>
    </source>
</evidence>
<organism evidence="4 5">
    <name type="scientific">Amnibacterium flavum</name>
    <dbReference type="NCBI Taxonomy" id="2173173"/>
    <lineage>
        <taxon>Bacteria</taxon>
        <taxon>Bacillati</taxon>
        <taxon>Actinomycetota</taxon>
        <taxon>Actinomycetes</taxon>
        <taxon>Micrococcales</taxon>
        <taxon>Microbacteriaceae</taxon>
        <taxon>Amnibacterium</taxon>
    </lineage>
</organism>
<proteinExistence type="predicted"/>
<dbReference type="PANTHER" id="PTHR37938">
    <property type="entry name" value="BLL0215 PROTEIN"/>
    <property type="match status" value="1"/>
</dbReference>
<name>A0A2V1HYH1_9MICO</name>
<evidence type="ECO:0000313" key="4">
    <source>
        <dbReference type="EMBL" id="PVZ95837.1"/>
    </source>
</evidence>
<dbReference type="AlphaFoldDB" id="A0A2V1HYH1"/>
<gene>
    <name evidence="4" type="ORF">DDQ50_05065</name>
</gene>
<comment type="caution">
    <text evidence="4">The sequence shown here is derived from an EMBL/GenBank/DDBJ whole genome shotgun (WGS) entry which is preliminary data.</text>
</comment>
<feature type="domain" description="YdbS-like PH" evidence="3">
    <location>
        <begin position="99"/>
        <end position="164"/>
    </location>
</feature>
<dbReference type="OrthoDB" id="4990503at2"/>
<accession>A0A2V1HYH1</accession>
<evidence type="ECO:0000313" key="5">
    <source>
        <dbReference type="Proteomes" id="UP000244893"/>
    </source>
</evidence>